<feature type="compositionally biased region" description="Pro residues" evidence="1">
    <location>
        <begin position="991"/>
        <end position="1000"/>
    </location>
</feature>
<dbReference type="GO" id="GO:0005737">
    <property type="term" value="C:cytoplasm"/>
    <property type="evidence" value="ECO:0007669"/>
    <property type="project" value="TreeGrafter"/>
</dbReference>
<dbReference type="GeneID" id="85225710"/>
<organism evidence="3 4">
    <name type="scientific">Malassezia japonica</name>
    <dbReference type="NCBI Taxonomy" id="223818"/>
    <lineage>
        <taxon>Eukaryota</taxon>
        <taxon>Fungi</taxon>
        <taxon>Dikarya</taxon>
        <taxon>Basidiomycota</taxon>
        <taxon>Ustilaginomycotina</taxon>
        <taxon>Malasseziomycetes</taxon>
        <taxon>Malasseziales</taxon>
        <taxon>Malasseziaceae</taxon>
        <taxon>Malassezia</taxon>
    </lineage>
</organism>
<feature type="compositionally biased region" description="Basic and acidic residues" evidence="1">
    <location>
        <begin position="460"/>
        <end position="475"/>
    </location>
</feature>
<dbReference type="PANTHER" id="PTHR28089:SF1">
    <property type="entry name" value="PROTEIN ZDS1-RELATED"/>
    <property type="match status" value="1"/>
</dbReference>
<dbReference type="AlphaFoldDB" id="A0AAF0JAB7"/>
<feature type="region of interest" description="Disordered" evidence="1">
    <location>
        <begin position="23"/>
        <end position="691"/>
    </location>
</feature>
<feature type="compositionally biased region" description="Pro residues" evidence="1">
    <location>
        <begin position="588"/>
        <end position="605"/>
    </location>
</feature>
<proteinExistence type="predicted"/>
<feature type="region of interest" description="Disordered" evidence="1">
    <location>
        <begin position="788"/>
        <end position="816"/>
    </location>
</feature>
<dbReference type="RefSeq" id="XP_060121987.1">
    <property type="nucleotide sequence ID" value="XM_060266004.1"/>
</dbReference>
<gene>
    <name evidence="3" type="ORF">MJAP1_002061</name>
</gene>
<feature type="compositionally biased region" description="Basic and acidic residues" evidence="1">
    <location>
        <begin position="156"/>
        <end position="173"/>
    </location>
</feature>
<dbReference type="PANTHER" id="PTHR28089">
    <property type="entry name" value="PROTEIN ZDS1-RELATED"/>
    <property type="match status" value="1"/>
</dbReference>
<dbReference type="InterPro" id="IPR040206">
    <property type="entry name" value="Zds1/2"/>
</dbReference>
<dbReference type="Pfam" id="PF08632">
    <property type="entry name" value="Zds_C"/>
    <property type="match status" value="1"/>
</dbReference>
<feature type="compositionally biased region" description="Basic and acidic residues" evidence="1">
    <location>
        <begin position="485"/>
        <end position="509"/>
    </location>
</feature>
<evidence type="ECO:0000256" key="1">
    <source>
        <dbReference type="SAM" id="MobiDB-lite"/>
    </source>
</evidence>
<accession>A0AAF0JAB7</accession>
<feature type="domain" description="Protein Zds1 C-terminal" evidence="2">
    <location>
        <begin position="730"/>
        <end position="782"/>
    </location>
</feature>
<feature type="compositionally biased region" description="Basic and acidic residues" evidence="1">
    <location>
        <begin position="623"/>
        <end position="642"/>
    </location>
</feature>
<sequence>MANSQITDLELQREVEALRTRRRQSVNRVVLDPDLPDLQGAGLLPNASPPLDRHPSSSSVASSSYQAPTTPPETDQGAFVLDEKSLHARAPLFGSSQRSRYLARRNARQAQAASESEKGPLPQPPPSSHPPPNDPNHLFWVPAAAHPEISPADFRSFLKEQAERNVSQHEAEKSQIPARGAPLSPPLDGAADAQGEATIAANRLLGRSTSNVRRTSSLRKQIKPEDKDAEPSERPGSLLAVSNDQRARNRLSSRDLSPDQITLRELQRMERAAQAPPVAPVPERAAPAYEDDRSSNGTHQTHSSESAESEPRSSHTGPALQRSSRNMKLARPQGPVPQRSARPERRAVPEPPRFPENMISTIEALSLDATPQAPPQLVDEPESFAQAEPLPPHPHSAEKPRRGNTLPPRLDSALEAKEQRRAANIADVRAKVSKKNVLPELPDEAPQRHSLERVPVPSAPRDDVQPARHSEENVPRSRPLPEPMARSDSRSREARPLPEPRAAPKDGRPVPEVPPGAEMRPSLEGAGVDVPREARAVPEARVVPEARAVPEPLRVEPARVEPARVEPPRAEPLRAEPRAVPEPRPVPEPRAVPEPPRAVPEPPRAVRPSTDSLRAESVAAHEPGARVEPGPRTERSARDKRGFGLSWFGLAKEDEDESKRHKEERRKVKEEPPPPPPLLHPPPPPPATKRKEKDTFLANLFGKRKSHEPQDSLRHRARTLFSNTGGTPPPIVPEEYPYTRFALHIERALYRLSHFKLANPRRALQEQVVISNLMFWYLAIVNSAQSRPADIGHGHQRQGGPSEYDDTERRQCRGTPPIAVHTGTLVRAVPQFVPQMYTPYGMVPPMPWGFPPNMYFDPHAQTWVPNGMPVPPPAAPPVPPRTQDDYDVNEYVLDEYYTPKAADTGVAPVPSWSAPQPAAPPALPMPPLPEKQAPEANGLPMHARGPSAAGPKERSASNRPPLPRPSGSPRALRQARSSPSLAPRKEGRAPVPAPRVPPLPVGLVKRPSRP</sequence>
<feature type="compositionally biased region" description="Basic and acidic residues" evidence="1">
    <location>
        <begin position="553"/>
        <end position="587"/>
    </location>
</feature>
<protein>
    <recommendedName>
        <fullName evidence="2">Protein Zds1 C-terminal domain-containing protein</fullName>
    </recommendedName>
</protein>
<feature type="compositionally biased region" description="Pro residues" evidence="1">
    <location>
        <begin position="673"/>
        <end position="687"/>
    </location>
</feature>
<dbReference type="GO" id="GO:0010971">
    <property type="term" value="P:positive regulation of G2/M transition of mitotic cell cycle"/>
    <property type="evidence" value="ECO:0007669"/>
    <property type="project" value="TreeGrafter"/>
</dbReference>
<dbReference type="SMART" id="SM01327">
    <property type="entry name" value="Zds_C"/>
    <property type="match status" value="1"/>
</dbReference>
<dbReference type="EMBL" id="CP119960">
    <property type="protein sequence ID" value="WFD39090.1"/>
    <property type="molecule type" value="Genomic_DNA"/>
</dbReference>
<dbReference type="InterPro" id="IPR013941">
    <property type="entry name" value="ZDS1_C"/>
</dbReference>
<reference evidence="3" key="1">
    <citation type="submission" date="2023-03" db="EMBL/GenBank/DDBJ databases">
        <title>Mating type loci evolution in Malassezia.</title>
        <authorList>
            <person name="Coelho M.A."/>
        </authorList>
    </citation>
    <scope>NUCLEOTIDE SEQUENCE</scope>
    <source>
        <strain evidence="3">CBS 9431</strain>
    </source>
</reference>
<feature type="compositionally biased region" description="Basic and acidic residues" evidence="1">
    <location>
        <begin position="412"/>
        <end position="421"/>
    </location>
</feature>
<feature type="compositionally biased region" description="Pro residues" evidence="1">
    <location>
        <begin position="121"/>
        <end position="134"/>
    </location>
</feature>
<evidence type="ECO:0000313" key="3">
    <source>
        <dbReference type="EMBL" id="WFD39090.1"/>
    </source>
</evidence>
<keyword evidence="4" id="KW-1185">Reference proteome</keyword>
<evidence type="ECO:0000313" key="4">
    <source>
        <dbReference type="Proteomes" id="UP001217754"/>
    </source>
</evidence>
<dbReference type="Proteomes" id="UP001217754">
    <property type="component" value="Chromosome 3"/>
</dbReference>
<feature type="region of interest" description="Disordered" evidence="1">
    <location>
        <begin position="908"/>
        <end position="1010"/>
    </location>
</feature>
<feature type="compositionally biased region" description="Pro residues" evidence="1">
    <location>
        <begin position="917"/>
        <end position="929"/>
    </location>
</feature>
<dbReference type="GO" id="GO:0030010">
    <property type="term" value="P:establishment of cell polarity"/>
    <property type="evidence" value="ECO:0007669"/>
    <property type="project" value="TreeGrafter"/>
</dbReference>
<evidence type="ECO:0000259" key="2">
    <source>
        <dbReference type="SMART" id="SM01327"/>
    </source>
</evidence>
<name>A0AAF0JAB7_9BASI</name>
<feature type="compositionally biased region" description="Basic and acidic residues" evidence="1">
    <location>
        <begin position="530"/>
        <end position="544"/>
    </location>
</feature>
<feature type="compositionally biased region" description="Low complexity" evidence="1">
    <location>
        <begin position="272"/>
        <end position="288"/>
    </location>
</feature>
<feature type="compositionally biased region" description="Basic and acidic residues" evidence="1">
    <location>
        <begin position="657"/>
        <end position="672"/>
    </location>
</feature>
<feature type="compositionally biased region" description="Basic and acidic residues" evidence="1">
    <location>
        <begin position="222"/>
        <end position="233"/>
    </location>
</feature>